<keyword evidence="3 10" id="KW-0132">Cell division</keyword>
<feature type="transmembrane region" description="Helical" evidence="8">
    <location>
        <begin position="29"/>
        <end position="49"/>
    </location>
</feature>
<dbReference type="Pfam" id="PF03799">
    <property type="entry name" value="FtsQ_DivIB_C"/>
    <property type="match status" value="1"/>
</dbReference>
<keyword evidence="6 8" id="KW-0472">Membrane</keyword>
<dbReference type="InterPro" id="IPR013685">
    <property type="entry name" value="POTRA_FtsQ_type"/>
</dbReference>
<keyword evidence="4 8" id="KW-0812">Transmembrane</keyword>
<protein>
    <submittedName>
        <fullName evidence="10">Cell division protein FtsQ</fullName>
    </submittedName>
</protein>
<evidence type="ECO:0000256" key="6">
    <source>
        <dbReference type="ARBA" id="ARBA00023136"/>
    </source>
</evidence>
<evidence type="ECO:0000256" key="2">
    <source>
        <dbReference type="ARBA" id="ARBA00022475"/>
    </source>
</evidence>
<evidence type="ECO:0000256" key="1">
    <source>
        <dbReference type="ARBA" id="ARBA00004370"/>
    </source>
</evidence>
<dbReference type="PROSITE" id="PS51779">
    <property type="entry name" value="POTRA"/>
    <property type="match status" value="1"/>
</dbReference>
<dbReference type="PANTHER" id="PTHR37820">
    <property type="entry name" value="CELL DIVISION PROTEIN DIVIB"/>
    <property type="match status" value="1"/>
</dbReference>
<proteinExistence type="predicted"/>
<sequence length="252" mass="27127">MPTRGPNVAEGTNVVELPAAPENPWKKRLLLWVGGALAFVLVLIGVLLYSPLLAIKNVEVTGNSLATTASIQEDLASLQGLPLPRVAPGNVRDLLAEQPAIEDVIIQAEAPDTLRVEVIEYPPVAVTRSGQAHWLVAADGRKLRQIVDRAAYELPLISEVSADAKPELFETITRVLSVLPEPVLAQLEFATAETIDSVELELVSGERVRWGSDERSAEKASVLTALLGAEQPEGQPAVEVYDVSSPERPVTR</sequence>
<comment type="caution">
    <text evidence="10">The sequence shown here is derived from an EMBL/GenBank/DDBJ whole genome shotgun (WGS) entry which is preliminary data.</text>
</comment>
<dbReference type="EMBL" id="JADOTZ010000001">
    <property type="protein sequence ID" value="MBG6085635.1"/>
    <property type="molecule type" value="Genomic_DNA"/>
</dbReference>
<evidence type="ECO:0000256" key="5">
    <source>
        <dbReference type="ARBA" id="ARBA00022989"/>
    </source>
</evidence>
<evidence type="ECO:0000313" key="10">
    <source>
        <dbReference type="EMBL" id="MBG6085635.1"/>
    </source>
</evidence>
<organism evidence="10 11">
    <name type="scientific">Zhihengliuella flava</name>
    <dbReference type="NCBI Taxonomy" id="1285193"/>
    <lineage>
        <taxon>Bacteria</taxon>
        <taxon>Bacillati</taxon>
        <taxon>Actinomycetota</taxon>
        <taxon>Actinomycetes</taxon>
        <taxon>Micrococcales</taxon>
        <taxon>Micrococcaceae</taxon>
        <taxon>Zhihengliuella</taxon>
    </lineage>
</organism>
<evidence type="ECO:0000256" key="4">
    <source>
        <dbReference type="ARBA" id="ARBA00022692"/>
    </source>
</evidence>
<dbReference type="PANTHER" id="PTHR37820:SF1">
    <property type="entry name" value="CELL DIVISION PROTEIN FTSQ"/>
    <property type="match status" value="1"/>
</dbReference>
<comment type="subcellular location">
    <subcellularLocation>
        <location evidence="1">Membrane</location>
    </subcellularLocation>
</comment>
<dbReference type="InterPro" id="IPR050487">
    <property type="entry name" value="FtsQ_DivIB"/>
</dbReference>
<feature type="domain" description="POTRA" evidence="9">
    <location>
        <begin position="53"/>
        <end position="121"/>
    </location>
</feature>
<dbReference type="Proteomes" id="UP000625033">
    <property type="component" value="Unassembled WGS sequence"/>
</dbReference>
<name>A0A931DF10_9MICC</name>
<dbReference type="RefSeq" id="WP_196836800.1">
    <property type="nucleotide sequence ID" value="NZ_JADOTZ010000001.1"/>
</dbReference>
<dbReference type="InterPro" id="IPR034746">
    <property type="entry name" value="POTRA"/>
</dbReference>
<evidence type="ECO:0000256" key="8">
    <source>
        <dbReference type="SAM" id="Phobius"/>
    </source>
</evidence>
<evidence type="ECO:0000256" key="7">
    <source>
        <dbReference type="ARBA" id="ARBA00023306"/>
    </source>
</evidence>
<dbReference type="GO" id="GO:0051301">
    <property type="term" value="P:cell division"/>
    <property type="evidence" value="ECO:0007669"/>
    <property type="project" value="UniProtKB-KW"/>
</dbReference>
<dbReference type="InterPro" id="IPR005548">
    <property type="entry name" value="Cell_div_FtsQ/DivIB_C"/>
</dbReference>
<evidence type="ECO:0000259" key="9">
    <source>
        <dbReference type="PROSITE" id="PS51779"/>
    </source>
</evidence>
<reference evidence="10" key="1">
    <citation type="submission" date="2020-11" db="EMBL/GenBank/DDBJ databases">
        <title>Sequencing the genomes of 1000 actinobacteria strains.</title>
        <authorList>
            <person name="Klenk H.-P."/>
        </authorList>
    </citation>
    <scope>NUCLEOTIDE SEQUENCE</scope>
    <source>
        <strain evidence="10">DSM 26152</strain>
    </source>
</reference>
<dbReference type="GO" id="GO:0005886">
    <property type="term" value="C:plasma membrane"/>
    <property type="evidence" value="ECO:0007669"/>
    <property type="project" value="TreeGrafter"/>
</dbReference>
<keyword evidence="7" id="KW-0131">Cell cycle</keyword>
<dbReference type="Gene3D" id="3.10.20.310">
    <property type="entry name" value="membrane protein fhac"/>
    <property type="match status" value="1"/>
</dbReference>
<dbReference type="AlphaFoldDB" id="A0A931DF10"/>
<dbReference type="Pfam" id="PF08478">
    <property type="entry name" value="POTRA_1"/>
    <property type="match status" value="1"/>
</dbReference>
<gene>
    <name evidence="10" type="ORF">IW252_002402</name>
</gene>
<evidence type="ECO:0000256" key="3">
    <source>
        <dbReference type="ARBA" id="ARBA00022618"/>
    </source>
</evidence>
<keyword evidence="5 8" id="KW-1133">Transmembrane helix</keyword>
<evidence type="ECO:0000313" key="11">
    <source>
        <dbReference type="Proteomes" id="UP000625033"/>
    </source>
</evidence>
<keyword evidence="2" id="KW-1003">Cell membrane</keyword>
<keyword evidence="11" id="KW-1185">Reference proteome</keyword>
<accession>A0A931DF10</accession>